<organism evidence="8 9">
    <name type="scientific">Streptomyces chattanoogensis</name>
    <dbReference type="NCBI Taxonomy" id="66876"/>
    <lineage>
        <taxon>Bacteria</taxon>
        <taxon>Bacillati</taxon>
        <taxon>Actinomycetota</taxon>
        <taxon>Actinomycetes</taxon>
        <taxon>Kitasatosporales</taxon>
        <taxon>Streptomycetaceae</taxon>
        <taxon>Streptomyces</taxon>
    </lineage>
</organism>
<evidence type="ECO:0000256" key="2">
    <source>
        <dbReference type="ARBA" id="ARBA00022692"/>
    </source>
</evidence>
<gene>
    <name evidence="8" type="ORF">ADL29_16705</name>
</gene>
<dbReference type="GO" id="GO:0140359">
    <property type="term" value="F:ABC-type transporter activity"/>
    <property type="evidence" value="ECO:0007669"/>
    <property type="project" value="InterPro"/>
</dbReference>
<evidence type="ECO:0000256" key="1">
    <source>
        <dbReference type="ARBA" id="ARBA00004141"/>
    </source>
</evidence>
<keyword evidence="9" id="KW-1185">Reference proteome</keyword>
<dbReference type="Proteomes" id="UP000037982">
    <property type="component" value="Unassembled WGS sequence"/>
</dbReference>
<dbReference type="RefSeq" id="WP_053924424.1">
    <property type="nucleotide sequence ID" value="NZ_LGKG01000135.1"/>
</dbReference>
<feature type="transmembrane region" description="Helical" evidence="6">
    <location>
        <begin position="181"/>
        <end position="203"/>
    </location>
</feature>
<comment type="subcellular location">
    <subcellularLocation>
        <location evidence="6">Cell membrane</location>
        <topology evidence="6">Multi-pass membrane protein</topology>
    </subcellularLocation>
    <subcellularLocation>
        <location evidence="1">Membrane</location>
        <topology evidence="1">Multi-pass membrane protein</topology>
    </subcellularLocation>
</comment>
<accession>A0A0N0XV13</accession>
<keyword evidence="2 6" id="KW-0812">Transmembrane</keyword>
<evidence type="ECO:0000313" key="9">
    <source>
        <dbReference type="Proteomes" id="UP000037982"/>
    </source>
</evidence>
<dbReference type="PANTHER" id="PTHR43027">
    <property type="entry name" value="DOXORUBICIN RESISTANCE ABC TRANSPORTER PERMEASE PROTEIN DRRC-RELATED"/>
    <property type="match status" value="1"/>
</dbReference>
<protein>
    <recommendedName>
        <fullName evidence="6">Transport permease protein</fullName>
    </recommendedName>
</protein>
<keyword evidence="4 6" id="KW-0472">Membrane</keyword>
<keyword evidence="5" id="KW-0046">Antibiotic resistance</keyword>
<dbReference type="InterPro" id="IPR052902">
    <property type="entry name" value="ABC-2_transporter"/>
</dbReference>
<dbReference type="InterPro" id="IPR013525">
    <property type="entry name" value="ABC2_TM"/>
</dbReference>
<dbReference type="InterPro" id="IPR000412">
    <property type="entry name" value="ABC_2_transport"/>
</dbReference>
<feature type="transmembrane region" description="Helical" evidence="6">
    <location>
        <begin position="74"/>
        <end position="93"/>
    </location>
</feature>
<dbReference type="PIRSF" id="PIRSF006648">
    <property type="entry name" value="DrrB"/>
    <property type="match status" value="1"/>
</dbReference>
<dbReference type="Pfam" id="PF01061">
    <property type="entry name" value="ABC2_membrane"/>
    <property type="match status" value="1"/>
</dbReference>
<evidence type="ECO:0000256" key="5">
    <source>
        <dbReference type="ARBA" id="ARBA00023251"/>
    </source>
</evidence>
<evidence type="ECO:0000259" key="7">
    <source>
        <dbReference type="PROSITE" id="PS51012"/>
    </source>
</evidence>
<keyword evidence="3 6" id="KW-1133">Transmembrane helix</keyword>
<comment type="similarity">
    <text evidence="6">Belongs to the ABC-2 integral membrane protein family.</text>
</comment>
<feature type="transmembrane region" description="Helical" evidence="6">
    <location>
        <begin position="34"/>
        <end position="54"/>
    </location>
</feature>
<dbReference type="PATRIC" id="fig|66876.3.peg.3654"/>
<sequence>MRVSAAGTGARTTAVMRLSALGKSELRLLGRNKTALFTSLVLPIGMAFAMRQAVSQMPLKNSGLTVGTVLLPGAIGFVLLFAVYSNLTSAFVVRREELVLKRLRSGELSDGEVLAGTALPTVVIALAQCVLLAACGGLMMDAEPPQAPLLVLAGVAIGLVTVVALAAASAGITRTAESAQLTVMPLMFLSMAGSGMIVPLTVLPERLATVLELLPMSPVIGLLRDGWTGGADAGETVKRLVVGLVWIGLGVLAVKRGFRWEPRR</sequence>
<dbReference type="GO" id="GO:0046677">
    <property type="term" value="P:response to antibiotic"/>
    <property type="evidence" value="ECO:0007669"/>
    <property type="project" value="UniProtKB-KW"/>
</dbReference>
<dbReference type="EMBL" id="LGKG01000135">
    <property type="protein sequence ID" value="KPC62864.1"/>
    <property type="molecule type" value="Genomic_DNA"/>
</dbReference>
<feature type="transmembrane region" description="Helical" evidence="6">
    <location>
        <begin position="240"/>
        <end position="258"/>
    </location>
</feature>
<evidence type="ECO:0000313" key="8">
    <source>
        <dbReference type="EMBL" id="KPC62864.1"/>
    </source>
</evidence>
<dbReference type="GO" id="GO:0043190">
    <property type="term" value="C:ATP-binding cassette (ABC) transporter complex"/>
    <property type="evidence" value="ECO:0007669"/>
    <property type="project" value="InterPro"/>
</dbReference>
<feature type="transmembrane region" description="Helical" evidence="6">
    <location>
        <begin position="146"/>
        <end position="169"/>
    </location>
</feature>
<dbReference type="PROSITE" id="PS51012">
    <property type="entry name" value="ABC_TM2"/>
    <property type="match status" value="1"/>
</dbReference>
<comment type="caution">
    <text evidence="8">The sequence shown here is derived from an EMBL/GenBank/DDBJ whole genome shotgun (WGS) entry which is preliminary data.</text>
</comment>
<proteinExistence type="inferred from homology"/>
<reference evidence="9" key="1">
    <citation type="submission" date="2015-07" db="EMBL/GenBank/DDBJ databases">
        <authorList>
            <person name="Ju K.-S."/>
            <person name="Doroghazi J.R."/>
            <person name="Metcalf W.W."/>
        </authorList>
    </citation>
    <scope>NUCLEOTIDE SEQUENCE [LARGE SCALE GENOMIC DNA]</scope>
    <source>
        <strain evidence="9">NRRL ISP-5002</strain>
    </source>
</reference>
<evidence type="ECO:0000256" key="4">
    <source>
        <dbReference type="ARBA" id="ARBA00023136"/>
    </source>
</evidence>
<keyword evidence="6" id="KW-1003">Cell membrane</keyword>
<feature type="domain" description="ABC transmembrane type-2" evidence="7">
    <location>
        <begin position="34"/>
        <end position="257"/>
    </location>
</feature>
<keyword evidence="6" id="KW-0813">Transport</keyword>
<evidence type="ECO:0000256" key="6">
    <source>
        <dbReference type="RuleBase" id="RU361157"/>
    </source>
</evidence>
<dbReference type="InterPro" id="IPR047817">
    <property type="entry name" value="ABC2_TM_bact-type"/>
</dbReference>
<evidence type="ECO:0000256" key="3">
    <source>
        <dbReference type="ARBA" id="ARBA00022989"/>
    </source>
</evidence>
<feature type="transmembrane region" description="Helical" evidence="6">
    <location>
        <begin position="113"/>
        <end position="140"/>
    </location>
</feature>
<dbReference type="AlphaFoldDB" id="A0A0N0XV13"/>
<name>A0A0N0XV13_9ACTN</name>
<dbReference type="PANTHER" id="PTHR43027:SF2">
    <property type="entry name" value="TRANSPORT PERMEASE PROTEIN"/>
    <property type="match status" value="1"/>
</dbReference>